<comment type="similarity">
    <text evidence="1">Belongs to the acyl coenzyme A hydrolase family.</text>
</comment>
<name>A0A7C8FUG4_9MICO</name>
<comment type="caution">
    <text evidence="6">The sequence shown here is derived from an EMBL/GenBank/DDBJ whole genome shotgun (WGS) entry which is preliminary data.</text>
</comment>
<dbReference type="PANTHER" id="PTHR11049:SF16">
    <property type="entry name" value="PROTEIN VDLD"/>
    <property type="match status" value="1"/>
</dbReference>
<organism evidence="6 7">
    <name type="scientific">Pseudoclavibacter caeni</name>
    <dbReference type="NCBI Taxonomy" id="908846"/>
    <lineage>
        <taxon>Bacteria</taxon>
        <taxon>Bacillati</taxon>
        <taxon>Actinomycetota</taxon>
        <taxon>Actinomycetes</taxon>
        <taxon>Micrococcales</taxon>
        <taxon>Microbacteriaceae</taxon>
        <taxon>Pseudoclavibacter</taxon>
    </lineage>
</organism>
<dbReference type="GO" id="GO:0006637">
    <property type="term" value="P:acyl-CoA metabolic process"/>
    <property type="evidence" value="ECO:0007669"/>
    <property type="project" value="TreeGrafter"/>
</dbReference>
<evidence type="ECO:0000256" key="4">
    <source>
        <dbReference type="SAM" id="MobiDB-lite"/>
    </source>
</evidence>
<evidence type="ECO:0000313" key="6">
    <source>
        <dbReference type="EMBL" id="KAB1633024.1"/>
    </source>
</evidence>
<dbReference type="InterPro" id="IPR040170">
    <property type="entry name" value="Cytosol_ACT"/>
</dbReference>
<keyword evidence="7" id="KW-1185">Reference proteome</keyword>
<dbReference type="SUPFAM" id="SSF54637">
    <property type="entry name" value="Thioesterase/thiol ester dehydrase-isomerase"/>
    <property type="match status" value="2"/>
</dbReference>
<sequence>MSSSPTHPVTTPIPRVAPDDDPADRITLRFMTLPQEVTKSGRSIAAGRVLEWIDRAGYACAVGWSSAYCVTAYVGNVHFTRPIRPGSIIAAHARIIHTGRTSMHVLVQVESADVRTRDFQPACDCILVFVAVDDAGSPTRVPEWRPEDAAGRRLHELALERIEPRERIRRAMADQTYTGRGTAPETVFRFLAAPQHANWGGKTHGGTVMRWIGEAADTCATGWTGRDMVSVYSGGIHFVRPVPIGDIVEIRSRLLLTTPRSVHVSTQVRTADPAHPADLRLTTRCMSVLVDVADGHARLVPQWSPVSDEDRRLERHARELIALRRLMHPIPLSLAAV</sequence>
<dbReference type="InterPro" id="IPR029069">
    <property type="entry name" value="HotDog_dom_sf"/>
</dbReference>
<evidence type="ECO:0000313" key="7">
    <source>
        <dbReference type="Proteomes" id="UP000481339"/>
    </source>
</evidence>
<dbReference type="InterPro" id="IPR033120">
    <property type="entry name" value="HOTDOG_ACOT"/>
</dbReference>
<dbReference type="AlphaFoldDB" id="A0A7C8FUG4"/>
<protein>
    <submittedName>
        <fullName evidence="6">Acyl-CoA thioesterase</fullName>
    </submittedName>
</protein>
<dbReference type="Pfam" id="PF03061">
    <property type="entry name" value="4HBT"/>
    <property type="match status" value="2"/>
</dbReference>
<evidence type="ECO:0000256" key="2">
    <source>
        <dbReference type="ARBA" id="ARBA00022801"/>
    </source>
</evidence>
<feature type="domain" description="HotDog ACOT-type" evidence="5">
    <location>
        <begin position="182"/>
        <end position="295"/>
    </location>
</feature>
<dbReference type="CDD" id="cd03442">
    <property type="entry name" value="BFIT_BACH"/>
    <property type="match status" value="2"/>
</dbReference>
<dbReference type="InterPro" id="IPR006683">
    <property type="entry name" value="Thioestr_dom"/>
</dbReference>
<dbReference type="RefSeq" id="WP_158035946.1">
    <property type="nucleotide sequence ID" value="NZ_BAAAZV010000003.1"/>
</dbReference>
<dbReference type="OrthoDB" id="9809430at2"/>
<reference evidence="6 7" key="1">
    <citation type="submission" date="2019-09" db="EMBL/GenBank/DDBJ databases">
        <title>Phylogeny of genus Pseudoclavibacter and closely related genus.</title>
        <authorList>
            <person name="Li Y."/>
        </authorList>
    </citation>
    <scope>NUCLEOTIDE SEQUENCE [LARGE SCALE GENOMIC DNA]</scope>
    <source>
        <strain evidence="6 7">JCM 16921</strain>
    </source>
</reference>
<evidence type="ECO:0000259" key="5">
    <source>
        <dbReference type="PROSITE" id="PS51770"/>
    </source>
</evidence>
<evidence type="ECO:0000256" key="3">
    <source>
        <dbReference type="PROSITE-ProRule" id="PRU01106"/>
    </source>
</evidence>
<gene>
    <name evidence="6" type="ORF">F8O02_04025</name>
</gene>
<dbReference type="GO" id="GO:0052816">
    <property type="term" value="F:long-chain fatty acyl-CoA hydrolase activity"/>
    <property type="evidence" value="ECO:0007669"/>
    <property type="project" value="TreeGrafter"/>
</dbReference>
<accession>A0A7C8FUG4</accession>
<dbReference type="PANTHER" id="PTHR11049">
    <property type="entry name" value="ACYL COENZYME A THIOESTER HYDROLASE"/>
    <property type="match status" value="1"/>
</dbReference>
<proteinExistence type="inferred from homology"/>
<evidence type="ECO:0000256" key="1">
    <source>
        <dbReference type="ARBA" id="ARBA00010458"/>
    </source>
</evidence>
<feature type="domain" description="HotDog ACOT-type" evidence="5">
    <location>
        <begin position="22"/>
        <end position="135"/>
    </location>
</feature>
<dbReference type="PROSITE" id="PS51770">
    <property type="entry name" value="HOTDOG_ACOT"/>
    <property type="match status" value="2"/>
</dbReference>
<dbReference type="GO" id="GO:0005829">
    <property type="term" value="C:cytosol"/>
    <property type="evidence" value="ECO:0007669"/>
    <property type="project" value="TreeGrafter"/>
</dbReference>
<dbReference type="EMBL" id="WBKA01000002">
    <property type="protein sequence ID" value="KAB1633024.1"/>
    <property type="molecule type" value="Genomic_DNA"/>
</dbReference>
<feature type="region of interest" description="Disordered" evidence="4">
    <location>
        <begin position="1"/>
        <end position="22"/>
    </location>
</feature>
<dbReference type="Proteomes" id="UP000481339">
    <property type="component" value="Unassembled WGS sequence"/>
</dbReference>
<keyword evidence="2 3" id="KW-0378">Hydrolase</keyword>
<dbReference type="Gene3D" id="3.10.129.10">
    <property type="entry name" value="Hotdog Thioesterase"/>
    <property type="match status" value="2"/>
</dbReference>